<protein>
    <submittedName>
        <fullName evidence="4">Outer membrane porin, OprD family</fullName>
    </submittedName>
</protein>
<gene>
    <name evidence="4" type="ORF">SAMN05444008_101114</name>
</gene>
<dbReference type="OrthoDB" id="862900at2"/>
<name>A0A1M4SG30_9BACT</name>
<dbReference type="STRING" id="1302690.BUE76_23450"/>
<dbReference type="RefSeq" id="WP_073038999.1">
    <property type="nucleotide sequence ID" value="NZ_FQUO01000001.1"/>
</dbReference>
<proteinExistence type="inferred from homology"/>
<dbReference type="GO" id="GO:0016020">
    <property type="term" value="C:membrane"/>
    <property type="evidence" value="ECO:0007669"/>
    <property type="project" value="InterPro"/>
</dbReference>
<dbReference type="Gene3D" id="2.40.160.10">
    <property type="entry name" value="Porin"/>
    <property type="match status" value="1"/>
</dbReference>
<reference evidence="4 5" key="1">
    <citation type="submission" date="2016-11" db="EMBL/GenBank/DDBJ databases">
        <authorList>
            <person name="Jaros S."/>
            <person name="Januszkiewicz K."/>
            <person name="Wedrychowicz H."/>
        </authorList>
    </citation>
    <scope>NUCLEOTIDE SEQUENCE [LARGE SCALE GENOMIC DNA]</scope>
    <source>
        <strain evidence="4 5">DSM 26897</strain>
    </source>
</reference>
<organism evidence="4 5">
    <name type="scientific">Cnuella takakiae</name>
    <dbReference type="NCBI Taxonomy" id="1302690"/>
    <lineage>
        <taxon>Bacteria</taxon>
        <taxon>Pseudomonadati</taxon>
        <taxon>Bacteroidota</taxon>
        <taxon>Chitinophagia</taxon>
        <taxon>Chitinophagales</taxon>
        <taxon>Chitinophagaceae</taxon>
        <taxon>Cnuella</taxon>
    </lineage>
</organism>
<keyword evidence="3" id="KW-0732">Signal</keyword>
<keyword evidence="5" id="KW-1185">Reference proteome</keyword>
<evidence type="ECO:0000313" key="5">
    <source>
        <dbReference type="Proteomes" id="UP000184368"/>
    </source>
</evidence>
<evidence type="ECO:0000256" key="1">
    <source>
        <dbReference type="ARBA" id="ARBA00009075"/>
    </source>
</evidence>
<evidence type="ECO:0000256" key="3">
    <source>
        <dbReference type="ARBA" id="ARBA00022729"/>
    </source>
</evidence>
<evidence type="ECO:0000256" key="2">
    <source>
        <dbReference type="ARBA" id="ARBA00022448"/>
    </source>
</evidence>
<evidence type="ECO:0000313" key="4">
    <source>
        <dbReference type="EMBL" id="SHE31160.1"/>
    </source>
</evidence>
<accession>A0A1M4SG30</accession>
<sequence>MKWQWLLVMILPALHTYAQHEEVPSNKVTDTTSFQSAFKRGKVSGHFRNFFMVTNNEGNLPDYHANAIGGGLKYETAPFHGFKLGIGGFYIFNIGSSNLGARDSISGATNRYEIALFDIEDPTNKTDIDRLEELYLAYNHKDLNIVFGKQIINTPFINPQDSRMRPTEVEGLMINGKVRKNLQWDAGWLYNISPRSTVKWYSVAQSIGVYTQGVNKNGDAADYHDNLVSKGIGLLGAHYKIRSGINISLWEQYVQNIFNTAQIQFDFEKETGQLRYFASLQYIRQDPLNNGGNADPHKTYFDKNNRSNILGARAGLAKKNWEGSLNYTRITSDGKFLMPREWGQEPFFTYLSRERNEGLGDVHAIAAKLKYNFLEDRLKLEAGYGQYYSPDVTNYALNKYGLPSYRHIRIMGDYAFKNFLQGFDIALLVTFKDKLGNDPLPPKNIVNKVNVFNGNIIMNYRF</sequence>
<dbReference type="Pfam" id="PF03573">
    <property type="entry name" value="OprD"/>
    <property type="match status" value="1"/>
</dbReference>
<dbReference type="AlphaFoldDB" id="A0A1M4SG30"/>
<dbReference type="Proteomes" id="UP000184368">
    <property type="component" value="Unassembled WGS sequence"/>
</dbReference>
<dbReference type="InterPro" id="IPR005318">
    <property type="entry name" value="OM_porin_bac"/>
</dbReference>
<keyword evidence="2" id="KW-0813">Transport</keyword>
<dbReference type="InterPro" id="IPR023614">
    <property type="entry name" value="Porin_dom_sf"/>
</dbReference>
<dbReference type="EMBL" id="FQUO01000001">
    <property type="protein sequence ID" value="SHE31160.1"/>
    <property type="molecule type" value="Genomic_DNA"/>
</dbReference>
<comment type="similarity">
    <text evidence="1">Belongs to the outer membrane porin (Opr) (TC 1.B.25) family.</text>
</comment>